<keyword evidence="5" id="KW-0540">Nuclease</keyword>
<comment type="similarity">
    <text evidence="1">Belongs to the type-I restriction system S methylase family.</text>
</comment>
<keyword evidence="5" id="KW-0378">Hydrolase</keyword>
<dbReference type="AlphaFoldDB" id="A0A2A4AJT0"/>
<evidence type="ECO:0000313" key="6">
    <source>
        <dbReference type="Proteomes" id="UP000218690"/>
    </source>
</evidence>
<evidence type="ECO:0000256" key="1">
    <source>
        <dbReference type="ARBA" id="ARBA00010923"/>
    </source>
</evidence>
<proteinExistence type="inferred from homology"/>
<dbReference type="SUPFAM" id="SSF116734">
    <property type="entry name" value="DNA methylase specificity domain"/>
    <property type="match status" value="2"/>
</dbReference>
<evidence type="ECO:0000313" key="5">
    <source>
        <dbReference type="EMBL" id="PCC82456.1"/>
    </source>
</evidence>
<dbReference type="GO" id="GO:0003677">
    <property type="term" value="F:DNA binding"/>
    <property type="evidence" value="ECO:0007669"/>
    <property type="project" value="UniProtKB-KW"/>
</dbReference>
<protein>
    <submittedName>
        <fullName evidence="5">Restriction endonuclease subunit S</fullName>
    </submittedName>
</protein>
<evidence type="ECO:0000256" key="2">
    <source>
        <dbReference type="ARBA" id="ARBA00022747"/>
    </source>
</evidence>
<keyword evidence="5" id="KW-0255">Endonuclease</keyword>
<comment type="caution">
    <text evidence="5">The sequence shown here is derived from an EMBL/GenBank/DDBJ whole genome shotgun (WGS) entry which is preliminary data.</text>
</comment>
<evidence type="ECO:0000259" key="4">
    <source>
        <dbReference type="Pfam" id="PF01420"/>
    </source>
</evidence>
<dbReference type="Pfam" id="PF01420">
    <property type="entry name" value="Methylase_S"/>
    <property type="match status" value="1"/>
</dbReference>
<dbReference type="CDD" id="cd17273">
    <property type="entry name" value="RMtype1_S_EcoJA69PI-TRD1-CR1_like"/>
    <property type="match status" value="1"/>
</dbReference>
<dbReference type="InterPro" id="IPR000055">
    <property type="entry name" value="Restrct_endonuc_typeI_TRD"/>
</dbReference>
<evidence type="ECO:0000256" key="3">
    <source>
        <dbReference type="ARBA" id="ARBA00023125"/>
    </source>
</evidence>
<keyword evidence="3" id="KW-0238">DNA-binding</keyword>
<dbReference type="PANTHER" id="PTHR30408:SF12">
    <property type="entry name" value="TYPE I RESTRICTION ENZYME MJAVIII SPECIFICITY SUBUNIT"/>
    <property type="match status" value="1"/>
</dbReference>
<dbReference type="EMBL" id="NWBP01000025">
    <property type="protein sequence ID" value="PCC82456.1"/>
    <property type="molecule type" value="Genomic_DNA"/>
</dbReference>
<gene>
    <name evidence="5" type="ORF">COM45_09150</name>
</gene>
<dbReference type="Proteomes" id="UP000218690">
    <property type="component" value="Unassembled WGS sequence"/>
</dbReference>
<keyword evidence="2" id="KW-0680">Restriction system</keyword>
<name>A0A2A4AJT0_9CORY</name>
<dbReference type="PANTHER" id="PTHR30408">
    <property type="entry name" value="TYPE-1 RESTRICTION ENZYME ECOKI SPECIFICITY PROTEIN"/>
    <property type="match status" value="1"/>
</dbReference>
<dbReference type="InterPro" id="IPR044946">
    <property type="entry name" value="Restrct_endonuc_typeI_TRD_sf"/>
</dbReference>
<feature type="domain" description="Type I restriction modification DNA specificity" evidence="4">
    <location>
        <begin position="201"/>
        <end position="333"/>
    </location>
</feature>
<organism evidence="5 6">
    <name type="scientific">Corynebacterium accolens</name>
    <dbReference type="NCBI Taxonomy" id="38284"/>
    <lineage>
        <taxon>Bacteria</taxon>
        <taxon>Bacillati</taxon>
        <taxon>Actinomycetota</taxon>
        <taxon>Actinomycetes</taxon>
        <taxon>Mycobacteriales</taxon>
        <taxon>Corynebacteriaceae</taxon>
        <taxon>Corynebacterium</taxon>
    </lineage>
</organism>
<dbReference type="InterPro" id="IPR052021">
    <property type="entry name" value="Type-I_RS_S_subunit"/>
</dbReference>
<reference evidence="5 6" key="1">
    <citation type="submission" date="2017-09" db="EMBL/GenBank/DDBJ databases">
        <title>Draft Genome Sequence of Corynebacterium accolens AH4003.</title>
        <authorList>
            <person name="Chen Y."/>
            <person name="Oosthuysen W.F."/>
            <person name="Kelley S."/>
            <person name="Horswill A."/>
        </authorList>
    </citation>
    <scope>NUCLEOTIDE SEQUENCE [LARGE SCALE GENOMIC DNA]</scope>
    <source>
        <strain evidence="5 6">AH4003</strain>
    </source>
</reference>
<sequence>MPSLKELTTKIGSGSTPRGGKSAYIGSGIPIIRSQNIMDLSFHESGLAFISEEQAQSMESVSVHLNDVLLNITGDSTARVAIWNRRQQARVNQHVAIIRANPDQLDPYWLMYWLYSPEVKQHLLMLASSGASRAALTKGMLEQLELPDFSVRLQQSISAPLRVLDDKISTNVRIINATDSLVDVLYSRVSKMPTEQSFAKVVQVFGGSTPSTKNDAFWDGDINWATPTDITALDGPWIGDTSRKITEAGLASMSSSLHPENSILMTSRATIGAIALASGPIATNQGFIVVEAPDELTPWLFAQMKARKREFEAWANGATFMELSRGNFKKLPFIGCSEDDLQAFNDVAWPLLKRAQAAQKENQVLARTRDELLTLLMSGRITVGEAEDVADEATSES</sequence>
<accession>A0A2A4AJT0</accession>
<dbReference type="Gene3D" id="3.90.220.20">
    <property type="entry name" value="DNA methylase specificity domains"/>
    <property type="match status" value="2"/>
</dbReference>
<dbReference type="GO" id="GO:0004519">
    <property type="term" value="F:endonuclease activity"/>
    <property type="evidence" value="ECO:0007669"/>
    <property type="project" value="UniProtKB-KW"/>
</dbReference>
<dbReference type="GO" id="GO:0009307">
    <property type="term" value="P:DNA restriction-modification system"/>
    <property type="evidence" value="ECO:0007669"/>
    <property type="project" value="UniProtKB-KW"/>
</dbReference>